<dbReference type="PANTHER" id="PTHR24298:SF800">
    <property type="entry name" value="CYTOCHROME P450 89A2-RELATED"/>
    <property type="match status" value="1"/>
</dbReference>
<sequence length="571" mass="65127">MASPSRRSSSSSVAPIPSSAPSSPSISSPTLPPQSSSPMPPFPTPPSSITPKTLPTALRRHDISFSNYGPLWRLLRGNLLFQTLHPSRLGLFAPARRAALRLLFENLRSQSSSKIMVKENFRQAFFNLHILMCFGEKLAESEIREIESLQVFLLSLFTTFNIFAVLPEVTKVVYQKRWEGIVGVRQRQAEIFLSLINRRLERKQSREKENDVGTGDGGVDYCYVDSLLDLQLPKEGWRRLTVEEVVNLCHEFLSGVETTTTALEWTMAELVKHQEIQRKLFEEIESVVSGDQDLIEEEHLQRMPYLKAVVMEALRRHPPSHFVLPHSVKEDKIFNGYLIPKGAEVHFSVADVNWDCKKWKDPMEFRPERFMAGEEGEGVDITGKKEIKMLTFGAGKRMCPGQGLAVLHMEFMVANLVREFEWKEGEGEEVNLSEKLEFTTIMKNPLRAIISPRKRGQRIEDFDLGEISQNTRNIHSVSEIPKESRVTAVSRSRQREPEEEGEIEMLVLREKERAAQRDVINEARGRDVIIMGQLQRRYSYEIMSNSLCLSIKKAFMLQSGAPNTVTRAIMI</sequence>
<comment type="subcellular location">
    <subcellularLocation>
        <location evidence="1">Membrane</location>
        <topology evidence="1">Single-pass membrane protein</topology>
    </subcellularLocation>
</comment>
<dbReference type="Gene3D" id="1.10.630.10">
    <property type="entry name" value="Cytochrome P450"/>
    <property type="match status" value="1"/>
</dbReference>
<evidence type="ECO:0000256" key="8">
    <source>
        <dbReference type="SAM" id="MobiDB-lite"/>
    </source>
</evidence>
<gene>
    <name evidence="9" type="primary">CYP89A2</name>
    <name evidence="9" type="ORF">AXF42_Ash006322</name>
</gene>
<keyword evidence="7" id="KW-0560">Oxidoreductase</keyword>
<dbReference type="PRINTS" id="PR00463">
    <property type="entry name" value="EP450I"/>
</dbReference>
<reference evidence="9 10" key="1">
    <citation type="journal article" date="2017" name="Nature">
        <title>The Apostasia genome and the evolution of orchids.</title>
        <authorList>
            <person name="Zhang G.Q."/>
            <person name="Liu K.W."/>
            <person name="Li Z."/>
            <person name="Lohaus R."/>
            <person name="Hsiao Y.Y."/>
            <person name="Niu S.C."/>
            <person name="Wang J.Y."/>
            <person name="Lin Y.C."/>
            <person name="Xu Q."/>
            <person name="Chen L.J."/>
            <person name="Yoshida K."/>
            <person name="Fujiwara S."/>
            <person name="Wang Z.W."/>
            <person name="Zhang Y.Q."/>
            <person name="Mitsuda N."/>
            <person name="Wang M."/>
            <person name="Liu G.H."/>
            <person name="Pecoraro L."/>
            <person name="Huang H.X."/>
            <person name="Xiao X.J."/>
            <person name="Lin M."/>
            <person name="Wu X.Y."/>
            <person name="Wu W.L."/>
            <person name="Chen Y.Y."/>
            <person name="Chang S.B."/>
            <person name="Sakamoto S."/>
            <person name="Ohme-Takagi M."/>
            <person name="Yagi M."/>
            <person name="Zeng S.J."/>
            <person name="Shen C.Y."/>
            <person name="Yeh C.M."/>
            <person name="Luo Y.B."/>
            <person name="Tsai W.C."/>
            <person name="Van de Peer Y."/>
            <person name="Liu Z.J."/>
        </authorList>
    </citation>
    <scope>NUCLEOTIDE SEQUENCE [LARGE SCALE GENOMIC DNA]</scope>
    <source>
        <strain evidence="10">cv. Shenzhen</strain>
        <tissue evidence="9">Stem</tissue>
    </source>
</reference>
<dbReference type="STRING" id="1088818.A0A2I0AYS9"/>
<dbReference type="Pfam" id="PF00067">
    <property type="entry name" value="p450"/>
    <property type="match status" value="1"/>
</dbReference>
<proteinExistence type="inferred from homology"/>
<dbReference type="GO" id="GO:0005506">
    <property type="term" value="F:iron ion binding"/>
    <property type="evidence" value="ECO:0007669"/>
    <property type="project" value="InterPro"/>
</dbReference>
<evidence type="ECO:0000313" key="9">
    <source>
        <dbReference type="EMBL" id="PKA60688.1"/>
    </source>
</evidence>
<dbReference type="InterPro" id="IPR002401">
    <property type="entry name" value="Cyt_P450_E_grp-I"/>
</dbReference>
<dbReference type="OrthoDB" id="1055148at2759"/>
<dbReference type="InterPro" id="IPR017972">
    <property type="entry name" value="Cyt_P450_CS"/>
</dbReference>
<evidence type="ECO:0000313" key="10">
    <source>
        <dbReference type="Proteomes" id="UP000236161"/>
    </source>
</evidence>
<evidence type="ECO:0000256" key="2">
    <source>
        <dbReference type="ARBA" id="ARBA00022692"/>
    </source>
</evidence>
<feature type="compositionally biased region" description="Low complexity" evidence="8">
    <location>
        <begin position="1"/>
        <end position="37"/>
    </location>
</feature>
<dbReference type="InterPro" id="IPR051103">
    <property type="entry name" value="Plant_metabolite_P450s"/>
</dbReference>
<dbReference type="GO" id="GO:0016709">
    <property type="term" value="F:oxidoreductase activity, acting on paired donors, with incorporation or reduction of molecular oxygen, NAD(P)H as one donor, and incorporation of one atom of oxygen"/>
    <property type="evidence" value="ECO:0007669"/>
    <property type="project" value="TreeGrafter"/>
</dbReference>
<dbReference type="CDD" id="cd11075">
    <property type="entry name" value="CYP77_89"/>
    <property type="match status" value="1"/>
</dbReference>
<keyword evidence="6 7" id="KW-0349">Heme</keyword>
<keyword evidence="7" id="KW-0503">Monooxygenase</keyword>
<organism evidence="9 10">
    <name type="scientific">Apostasia shenzhenica</name>
    <dbReference type="NCBI Taxonomy" id="1088818"/>
    <lineage>
        <taxon>Eukaryota</taxon>
        <taxon>Viridiplantae</taxon>
        <taxon>Streptophyta</taxon>
        <taxon>Embryophyta</taxon>
        <taxon>Tracheophyta</taxon>
        <taxon>Spermatophyta</taxon>
        <taxon>Magnoliopsida</taxon>
        <taxon>Liliopsida</taxon>
        <taxon>Asparagales</taxon>
        <taxon>Orchidaceae</taxon>
        <taxon>Apostasioideae</taxon>
        <taxon>Apostasia</taxon>
    </lineage>
</organism>
<dbReference type="InterPro" id="IPR001128">
    <property type="entry name" value="Cyt_P450"/>
</dbReference>
<dbReference type="Proteomes" id="UP000236161">
    <property type="component" value="Unassembled WGS sequence"/>
</dbReference>
<dbReference type="EMBL" id="KZ451935">
    <property type="protein sequence ID" value="PKA60688.1"/>
    <property type="molecule type" value="Genomic_DNA"/>
</dbReference>
<keyword evidence="10" id="KW-1185">Reference proteome</keyword>
<evidence type="ECO:0000256" key="4">
    <source>
        <dbReference type="ARBA" id="ARBA00022989"/>
    </source>
</evidence>
<evidence type="ECO:0000256" key="5">
    <source>
        <dbReference type="ARBA" id="ARBA00023136"/>
    </source>
</evidence>
<comment type="similarity">
    <text evidence="7">Belongs to the cytochrome P450 family.</text>
</comment>
<keyword evidence="6 7" id="KW-0408">Iron</keyword>
<evidence type="ECO:0000256" key="3">
    <source>
        <dbReference type="ARBA" id="ARBA00022723"/>
    </source>
</evidence>
<feature type="binding site" description="axial binding residue" evidence="6">
    <location>
        <position position="399"/>
    </location>
    <ligand>
        <name>heme</name>
        <dbReference type="ChEBI" id="CHEBI:30413"/>
    </ligand>
    <ligandPart>
        <name>Fe</name>
        <dbReference type="ChEBI" id="CHEBI:18248"/>
    </ligandPart>
</feature>
<protein>
    <submittedName>
        <fullName evidence="9">Cytochrome P450 89A2</fullName>
    </submittedName>
</protein>
<dbReference type="AlphaFoldDB" id="A0A2I0AYS9"/>
<dbReference type="SUPFAM" id="SSF48264">
    <property type="entry name" value="Cytochrome P450"/>
    <property type="match status" value="1"/>
</dbReference>
<evidence type="ECO:0000256" key="1">
    <source>
        <dbReference type="ARBA" id="ARBA00004167"/>
    </source>
</evidence>
<dbReference type="PANTHER" id="PTHR24298">
    <property type="entry name" value="FLAVONOID 3'-MONOOXYGENASE-RELATED"/>
    <property type="match status" value="1"/>
</dbReference>
<feature type="region of interest" description="Disordered" evidence="8">
    <location>
        <begin position="1"/>
        <end position="53"/>
    </location>
</feature>
<keyword evidence="2" id="KW-0812">Transmembrane</keyword>
<dbReference type="PROSITE" id="PS00086">
    <property type="entry name" value="CYTOCHROME_P450"/>
    <property type="match status" value="1"/>
</dbReference>
<dbReference type="InterPro" id="IPR036396">
    <property type="entry name" value="Cyt_P450_sf"/>
</dbReference>
<dbReference type="GO" id="GO:0016020">
    <property type="term" value="C:membrane"/>
    <property type="evidence" value="ECO:0007669"/>
    <property type="project" value="UniProtKB-SubCell"/>
</dbReference>
<comment type="cofactor">
    <cofactor evidence="6">
        <name>heme</name>
        <dbReference type="ChEBI" id="CHEBI:30413"/>
    </cofactor>
</comment>
<keyword evidence="3 6" id="KW-0479">Metal-binding</keyword>
<evidence type="ECO:0000256" key="7">
    <source>
        <dbReference type="RuleBase" id="RU000461"/>
    </source>
</evidence>
<dbReference type="PRINTS" id="PR00385">
    <property type="entry name" value="P450"/>
</dbReference>
<keyword evidence="4" id="KW-1133">Transmembrane helix</keyword>
<name>A0A2I0AYS9_9ASPA</name>
<accession>A0A2I0AYS9</accession>
<dbReference type="GO" id="GO:0020037">
    <property type="term" value="F:heme binding"/>
    <property type="evidence" value="ECO:0007669"/>
    <property type="project" value="InterPro"/>
</dbReference>
<keyword evidence="5" id="KW-0472">Membrane</keyword>
<feature type="compositionally biased region" description="Pro residues" evidence="8">
    <location>
        <begin position="38"/>
        <end position="48"/>
    </location>
</feature>
<evidence type="ECO:0000256" key="6">
    <source>
        <dbReference type="PIRSR" id="PIRSR602401-1"/>
    </source>
</evidence>